<dbReference type="PROSITE" id="PS50404">
    <property type="entry name" value="GST_NTER"/>
    <property type="match status" value="1"/>
</dbReference>
<dbReference type="InterPro" id="IPR036249">
    <property type="entry name" value="Thioredoxin-like_sf"/>
</dbReference>
<evidence type="ECO:0000256" key="1">
    <source>
        <dbReference type="ARBA" id="ARBA00012452"/>
    </source>
</evidence>
<dbReference type="EC" id="2.5.1.18" evidence="1"/>
<evidence type="ECO:0000259" key="4">
    <source>
        <dbReference type="PROSITE" id="PS50404"/>
    </source>
</evidence>
<dbReference type="PANTHER" id="PTHR44548">
    <property type="entry name" value="GST N-TERMINAL DOMAIN-CONTAINING PROTEIN"/>
    <property type="match status" value="1"/>
</dbReference>
<dbReference type="Gene3D" id="1.20.1050.10">
    <property type="match status" value="1"/>
</dbReference>
<dbReference type="STRING" id="63057.A0A2P5FAU2"/>
<dbReference type="Pfam" id="PF02798">
    <property type="entry name" value="GST_N"/>
    <property type="match status" value="1"/>
</dbReference>
<dbReference type="AlphaFoldDB" id="A0A2P5FAU2"/>
<evidence type="ECO:0000313" key="6">
    <source>
        <dbReference type="Proteomes" id="UP000237000"/>
    </source>
</evidence>
<dbReference type="InParanoid" id="A0A2P5FAU2"/>
<reference evidence="6" key="1">
    <citation type="submission" date="2016-06" db="EMBL/GenBank/DDBJ databases">
        <title>Parallel loss of symbiosis genes in relatives of nitrogen-fixing non-legume Parasponia.</title>
        <authorList>
            <person name="Van Velzen R."/>
            <person name="Holmer R."/>
            <person name="Bu F."/>
            <person name="Rutten L."/>
            <person name="Van Zeijl A."/>
            <person name="Liu W."/>
            <person name="Santuari L."/>
            <person name="Cao Q."/>
            <person name="Sharma T."/>
            <person name="Shen D."/>
            <person name="Roswanjaya Y."/>
            <person name="Wardhani T."/>
            <person name="Kalhor M.S."/>
            <person name="Jansen J."/>
            <person name="Van den Hoogen J."/>
            <person name="Gungor B."/>
            <person name="Hartog M."/>
            <person name="Hontelez J."/>
            <person name="Verver J."/>
            <person name="Yang W.-C."/>
            <person name="Schijlen E."/>
            <person name="Repin R."/>
            <person name="Schilthuizen M."/>
            <person name="Schranz E."/>
            <person name="Heidstra R."/>
            <person name="Miyata K."/>
            <person name="Fedorova E."/>
            <person name="Kohlen W."/>
            <person name="Bisseling T."/>
            <person name="Smit S."/>
            <person name="Geurts R."/>
        </authorList>
    </citation>
    <scope>NUCLEOTIDE SEQUENCE [LARGE SCALE GENOMIC DNA]</scope>
    <source>
        <strain evidence="6">cv. RG33-2</strain>
    </source>
</reference>
<dbReference type="OrthoDB" id="1157703at2759"/>
<dbReference type="PANTHER" id="PTHR44548:SF3">
    <property type="entry name" value="GST N-TERMINAL DOMAIN-CONTAINING PROTEIN"/>
    <property type="match status" value="1"/>
</dbReference>
<dbReference type="SFLD" id="SFLDG00358">
    <property type="entry name" value="Main_(cytGST)"/>
    <property type="match status" value="1"/>
</dbReference>
<dbReference type="Proteomes" id="UP000237000">
    <property type="component" value="Unassembled WGS sequence"/>
</dbReference>
<accession>A0A2P5FAU2</accession>
<proteinExistence type="predicted"/>
<dbReference type="GO" id="GO:0004364">
    <property type="term" value="F:glutathione transferase activity"/>
    <property type="evidence" value="ECO:0007669"/>
    <property type="project" value="UniProtKB-EC"/>
</dbReference>
<evidence type="ECO:0000256" key="3">
    <source>
        <dbReference type="ARBA" id="ARBA00047960"/>
    </source>
</evidence>
<dbReference type="EMBL" id="JXTC01000048">
    <property type="protein sequence ID" value="PON94912.1"/>
    <property type="molecule type" value="Genomic_DNA"/>
</dbReference>
<evidence type="ECO:0000313" key="5">
    <source>
        <dbReference type="EMBL" id="PON94912.1"/>
    </source>
</evidence>
<dbReference type="InterPro" id="IPR004045">
    <property type="entry name" value="Glutathione_S-Trfase_N"/>
</dbReference>
<name>A0A2P5FAU2_TREOI</name>
<dbReference type="SFLD" id="SFLDS00019">
    <property type="entry name" value="Glutathione_Transferase_(cytos"/>
    <property type="match status" value="1"/>
</dbReference>
<evidence type="ECO:0000256" key="2">
    <source>
        <dbReference type="ARBA" id="ARBA00022679"/>
    </source>
</evidence>
<keyword evidence="2" id="KW-0808">Transferase</keyword>
<comment type="catalytic activity">
    <reaction evidence="3">
        <text>RX + glutathione = an S-substituted glutathione + a halide anion + H(+)</text>
        <dbReference type="Rhea" id="RHEA:16437"/>
        <dbReference type="ChEBI" id="CHEBI:15378"/>
        <dbReference type="ChEBI" id="CHEBI:16042"/>
        <dbReference type="ChEBI" id="CHEBI:17792"/>
        <dbReference type="ChEBI" id="CHEBI:57925"/>
        <dbReference type="ChEBI" id="CHEBI:90779"/>
        <dbReference type="EC" id="2.5.1.18"/>
    </reaction>
</comment>
<comment type="caution">
    <text evidence="5">The sequence shown here is derived from an EMBL/GenBank/DDBJ whole genome shotgun (WGS) entry which is preliminary data.</text>
</comment>
<sequence length="113" mass="13303">MEKDVKLLGFWPSPYSYRVIWALKMKGVDYDYIEEDLVLKKSRWLLQHNPIYQKVPVLVHGGKAIAESLIILEYIEETWSEISPLLPKDANQRALARFWLRFAAEKVVKLDEI</sequence>
<organism evidence="5 6">
    <name type="scientific">Trema orientale</name>
    <name type="common">Charcoal tree</name>
    <name type="synonym">Celtis orientalis</name>
    <dbReference type="NCBI Taxonomy" id="63057"/>
    <lineage>
        <taxon>Eukaryota</taxon>
        <taxon>Viridiplantae</taxon>
        <taxon>Streptophyta</taxon>
        <taxon>Embryophyta</taxon>
        <taxon>Tracheophyta</taxon>
        <taxon>Spermatophyta</taxon>
        <taxon>Magnoliopsida</taxon>
        <taxon>eudicotyledons</taxon>
        <taxon>Gunneridae</taxon>
        <taxon>Pentapetalae</taxon>
        <taxon>rosids</taxon>
        <taxon>fabids</taxon>
        <taxon>Rosales</taxon>
        <taxon>Cannabaceae</taxon>
        <taxon>Trema</taxon>
    </lineage>
</organism>
<dbReference type="SUPFAM" id="SSF52833">
    <property type="entry name" value="Thioredoxin-like"/>
    <property type="match status" value="1"/>
</dbReference>
<gene>
    <name evidence="5" type="ORF">TorRG33x02_094250</name>
</gene>
<dbReference type="InterPro" id="IPR040079">
    <property type="entry name" value="Glutathione_S-Trfase"/>
</dbReference>
<dbReference type="CDD" id="cd03058">
    <property type="entry name" value="GST_N_Tau"/>
    <property type="match status" value="1"/>
</dbReference>
<dbReference type="FunFam" id="3.40.30.10:FF:000014">
    <property type="entry name" value="Tau class glutathione S-transferase"/>
    <property type="match status" value="1"/>
</dbReference>
<dbReference type="Gene3D" id="3.40.30.10">
    <property type="entry name" value="Glutaredoxin"/>
    <property type="match status" value="1"/>
</dbReference>
<keyword evidence="6" id="KW-1185">Reference proteome</keyword>
<protein>
    <recommendedName>
        <fullName evidence="1">glutathione transferase</fullName>
        <ecNumber evidence="1">2.5.1.18</ecNumber>
    </recommendedName>
</protein>
<feature type="domain" description="GST N-terminal" evidence="4">
    <location>
        <begin position="3"/>
        <end position="83"/>
    </location>
</feature>